<dbReference type="Gene3D" id="3.40.50.720">
    <property type="entry name" value="NAD(P)-binding Rossmann-like Domain"/>
    <property type="match status" value="1"/>
</dbReference>
<evidence type="ECO:0008006" key="4">
    <source>
        <dbReference type="Google" id="ProtNLM"/>
    </source>
</evidence>
<dbReference type="CDD" id="cd05233">
    <property type="entry name" value="SDR_c"/>
    <property type="match status" value="1"/>
</dbReference>
<comment type="caution">
    <text evidence="3">The sequence shown here is derived from an EMBL/GenBank/DDBJ whole genome shotgun (WGS) entry which is preliminary data.</text>
</comment>
<comment type="similarity">
    <text evidence="1">Belongs to the short-chain dehydrogenases/reductases (SDR) family.</text>
</comment>
<dbReference type="AlphaFoldDB" id="A0A0F9R606"/>
<dbReference type="PRINTS" id="PR00080">
    <property type="entry name" value="SDRFAMILY"/>
</dbReference>
<dbReference type="EMBL" id="LAZR01001129">
    <property type="protein sequence ID" value="KKN50179.1"/>
    <property type="molecule type" value="Genomic_DNA"/>
</dbReference>
<dbReference type="InterPro" id="IPR036291">
    <property type="entry name" value="NAD(P)-bd_dom_sf"/>
</dbReference>
<name>A0A0F9R606_9ZZZZ</name>
<dbReference type="PRINTS" id="PR00081">
    <property type="entry name" value="GDHRDH"/>
</dbReference>
<sequence length="287" mass="31963">MKEFQDKVAVITGAANGIGLSLAKKCVKEGIKTVLTDIQEDLLLKETNKLKEAGGDVTSVICNVSKFEEINKLADITINTYGKVNLLFNNAGVIPGTRILKNTIKDFEWVIGVNLWGVIYGINTFLPIMFEQKEESHIVNTSSGSGFHPGNGAYDITKFGINALSECMRMELKEMNSHVSVSVLVPGIVDTGIVDSNRNRPKDLKNPSKGDRNWDEINKRLEQIRDVYRNSMSPDLVADITFNAIELDKFYIFCEMGMKNGIQARNDSMLSGFDTLQQFLEKRNLTG</sequence>
<dbReference type="GO" id="GO:0016491">
    <property type="term" value="F:oxidoreductase activity"/>
    <property type="evidence" value="ECO:0007669"/>
    <property type="project" value="UniProtKB-KW"/>
</dbReference>
<gene>
    <name evidence="3" type="ORF">LCGC14_0635250</name>
</gene>
<evidence type="ECO:0000313" key="3">
    <source>
        <dbReference type="EMBL" id="KKN50179.1"/>
    </source>
</evidence>
<dbReference type="PANTHER" id="PTHR43115">
    <property type="entry name" value="DEHYDROGENASE/REDUCTASE SDR FAMILY MEMBER 11"/>
    <property type="match status" value="1"/>
</dbReference>
<dbReference type="InterPro" id="IPR002347">
    <property type="entry name" value="SDR_fam"/>
</dbReference>
<accession>A0A0F9R606</accession>
<keyword evidence="2" id="KW-0560">Oxidoreductase</keyword>
<proteinExistence type="inferred from homology"/>
<dbReference type="PANTHER" id="PTHR43115:SF4">
    <property type="entry name" value="DEHYDROGENASE_REDUCTASE SDR FAMILY MEMBER 11"/>
    <property type="match status" value="1"/>
</dbReference>
<evidence type="ECO:0000256" key="2">
    <source>
        <dbReference type="ARBA" id="ARBA00023002"/>
    </source>
</evidence>
<dbReference type="Pfam" id="PF00106">
    <property type="entry name" value="adh_short"/>
    <property type="match status" value="1"/>
</dbReference>
<dbReference type="SUPFAM" id="SSF51735">
    <property type="entry name" value="NAD(P)-binding Rossmann-fold domains"/>
    <property type="match status" value="1"/>
</dbReference>
<evidence type="ECO:0000256" key="1">
    <source>
        <dbReference type="ARBA" id="ARBA00006484"/>
    </source>
</evidence>
<reference evidence="3" key="1">
    <citation type="journal article" date="2015" name="Nature">
        <title>Complex archaea that bridge the gap between prokaryotes and eukaryotes.</title>
        <authorList>
            <person name="Spang A."/>
            <person name="Saw J.H."/>
            <person name="Jorgensen S.L."/>
            <person name="Zaremba-Niedzwiedzka K."/>
            <person name="Martijn J."/>
            <person name="Lind A.E."/>
            <person name="van Eijk R."/>
            <person name="Schleper C."/>
            <person name="Guy L."/>
            <person name="Ettema T.J."/>
        </authorList>
    </citation>
    <scope>NUCLEOTIDE SEQUENCE</scope>
</reference>
<protein>
    <recommendedName>
        <fullName evidence="4">Short-chain dehydrogenase/reductase SDR</fullName>
    </recommendedName>
</protein>
<organism evidence="3">
    <name type="scientific">marine sediment metagenome</name>
    <dbReference type="NCBI Taxonomy" id="412755"/>
    <lineage>
        <taxon>unclassified sequences</taxon>
        <taxon>metagenomes</taxon>
        <taxon>ecological metagenomes</taxon>
    </lineage>
</organism>